<dbReference type="AlphaFoldDB" id="A0A7C9VFB5"/>
<organism evidence="1 2">
    <name type="scientific">Candidatus Afipia apatlaquensis</name>
    <dbReference type="NCBI Taxonomy" id="2712852"/>
    <lineage>
        <taxon>Bacteria</taxon>
        <taxon>Pseudomonadati</taxon>
        <taxon>Pseudomonadota</taxon>
        <taxon>Alphaproteobacteria</taxon>
        <taxon>Hyphomicrobiales</taxon>
        <taxon>Nitrobacteraceae</taxon>
        <taxon>Afipia</taxon>
    </lineage>
</organism>
<protein>
    <submittedName>
        <fullName evidence="1">Uncharacterized protein</fullName>
    </submittedName>
</protein>
<accession>A0A7C9VFB5</accession>
<dbReference type="EMBL" id="JAAMRR010000746">
    <property type="protein sequence ID" value="NGX96367.1"/>
    <property type="molecule type" value="Genomic_DNA"/>
</dbReference>
<keyword evidence="2" id="KW-1185">Reference proteome</keyword>
<sequence length="77" mass="8827">MGTLLAKLHPQWAAHVVIDAQTGAILLSGATDMQFDDWYDRHEAWRKPRTIDEVRPDLRPAYFQADTCTHYLVEDAS</sequence>
<gene>
    <name evidence="1" type="ORF">G4V63_14455</name>
</gene>
<evidence type="ECO:0000313" key="1">
    <source>
        <dbReference type="EMBL" id="NGX96367.1"/>
    </source>
</evidence>
<name>A0A7C9VFB5_9BRAD</name>
<reference evidence="1" key="1">
    <citation type="submission" date="2020-02" db="EMBL/GenBank/DDBJ databases">
        <title>Draft genome sequence of Candidatus Afipia apatlaquensis IBT-C3, a potential strain for decolorization of textile dyes.</title>
        <authorList>
            <person name="Sanchez-Reyes A."/>
            <person name="Breton-Deval L."/>
            <person name="Mangelson H."/>
            <person name="Sanchez-Flores A."/>
        </authorList>
    </citation>
    <scope>NUCLEOTIDE SEQUENCE [LARGE SCALE GENOMIC DNA]</scope>
    <source>
        <strain evidence="1">IBT-C3</strain>
    </source>
</reference>
<proteinExistence type="predicted"/>
<dbReference type="Proteomes" id="UP000480266">
    <property type="component" value="Unassembled WGS sequence"/>
</dbReference>
<evidence type="ECO:0000313" key="2">
    <source>
        <dbReference type="Proteomes" id="UP000480266"/>
    </source>
</evidence>
<comment type="caution">
    <text evidence="1">The sequence shown here is derived from an EMBL/GenBank/DDBJ whole genome shotgun (WGS) entry which is preliminary data.</text>
</comment>